<sequence>MKRSGYVANLRKQYEILHSSIYNILDPARELPIKGIYKVIRVLGDCDKAFNDTMKVVCNWKEDQDDLFFDEFELTIDLKCLIDECKNPKDDWFKNNNIDQRRFFLWDNISYYNLRINKVDASCIEWDFFYKNNNINFSMNMKGQAPMVRHPLFDPENNSNNDVPKIYVTSNETMDYFKNLYPGYEIILVSEREIFDAESFKYFEEYSKLCERFGKLNAKTIPVPGIYRINFVYMIQSDLGFDNGVKFLGKANYLREVVDQEYVFDTSFSVVIRLNSLANINSSNPTLNIDLLNNLSFRRDSSVKFPELVVDTCKYFFIRINDIQLEKGSYCVDWDLIQVVELAKCD</sequence>
<dbReference type="EMBL" id="VORW01000008">
    <property type="protein sequence ID" value="TXE10290.1"/>
    <property type="molecule type" value="Genomic_DNA"/>
</dbReference>
<evidence type="ECO:0000313" key="2">
    <source>
        <dbReference type="Proteomes" id="UP000321935"/>
    </source>
</evidence>
<dbReference type="RefSeq" id="WP_146918341.1">
    <property type="nucleotide sequence ID" value="NZ_VORW01000008.1"/>
</dbReference>
<proteinExistence type="predicted"/>
<evidence type="ECO:0000313" key="1">
    <source>
        <dbReference type="EMBL" id="TXE10290.1"/>
    </source>
</evidence>
<dbReference type="AlphaFoldDB" id="A0A5C7ANF0"/>
<comment type="caution">
    <text evidence="1">The sequence shown here is derived from an EMBL/GenBank/DDBJ whole genome shotgun (WGS) entry which is preliminary data.</text>
</comment>
<accession>A0A5C7ANF0</accession>
<gene>
    <name evidence="1" type="ORF">ESV85_13220</name>
</gene>
<organism evidence="1 2">
    <name type="scientific">Algoriphagus aquimarinus</name>
    <dbReference type="NCBI Taxonomy" id="237018"/>
    <lineage>
        <taxon>Bacteria</taxon>
        <taxon>Pseudomonadati</taxon>
        <taxon>Bacteroidota</taxon>
        <taxon>Cytophagia</taxon>
        <taxon>Cytophagales</taxon>
        <taxon>Cyclobacteriaceae</taxon>
        <taxon>Algoriphagus</taxon>
    </lineage>
</organism>
<name>A0A5C7ANF0_9BACT</name>
<protein>
    <submittedName>
        <fullName evidence="1">Uncharacterized protein</fullName>
    </submittedName>
</protein>
<dbReference type="Proteomes" id="UP000321935">
    <property type="component" value="Unassembled WGS sequence"/>
</dbReference>
<reference evidence="1 2" key="1">
    <citation type="submission" date="2019-08" db="EMBL/GenBank/DDBJ databases">
        <title>Genomes sequence of Algoriphagus aquimarinus ACAM450.</title>
        <authorList>
            <person name="Bowman J.P."/>
        </authorList>
    </citation>
    <scope>NUCLEOTIDE SEQUENCE [LARGE SCALE GENOMIC DNA]</scope>
    <source>
        <strain evidence="1 2">ACAM 450</strain>
    </source>
</reference>